<dbReference type="Pfam" id="PF16344">
    <property type="entry name" value="FecR_C"/>
    <property type="match status" value="1"/>
</dbReference>
<dbReference type="PANTHER" id="PTHR30273:SF2">
    <property type="entry name" value="PROTEIN FECR"/>
    <property type="match status" value="1"/>
</dbReference>
<feature type="transmembrane region" description="Helical" evidence="1">
    <location>
        <begin position="67"/>
        <end position="90"/>
    </location>
</feature>
<organism evidence="4 5">
    <name type="scientific">Chitinophaga tropicalis</name>
    <dbReference type="NCBI Taxonomy" id="2683588"/>
    <lineage>
        <taxon>Bacteria</taxon>
        <taxon>Pseudomonadati</taxon>
        <taxon>Bacteroidota</taxon>
        <taxon>Chitinophagia</taxon>
        <taxon>Chitinophagales</taxon>
        <taxon>Chitinophagaceae</taxon>
        <taxon>Chitinophaga</taxon>
    </lineage>
</organism>
<reference evidence="4 5" key="1">
    <citation type="submission" date="2019-12" db="EMBL/GenBank/DDBJ databases">
        <title>Chitinophaga sp. strain ysch24 (GDMCC 1.1355), whole genome shotgun sequence.</title>
        <authorList>
            <person name="Zhang X."/>
        </authorList>
    </citation>
    <scope>NUCLEOTIDE SEQUENCE [LARGE SCALE GENOMIC DNA]</scope>
    <source>
        <strain evidence="5">ysch24</strain>
    </source>
</reference>
<dbReference type="InterPro" id="IPR006860">
    <property type="entry name" value="FecR"/>
</dbReference>
<evidence type="ECO:0000259" key="3">
    <source>
        <dbReference type="Pfam" id="PF16344"/>
    </source>
</evidence>
<feature type="domain" description="FecR protein" evidence="2">
    <location>
        <begin position="106"/>
        <end position="196"/>
    </location>
</feature>
<evidence type="ECO:0000313" key="4">
    <source>
        <dbReference type="EMBL" id="MVT09778.1"/>
    </source>
</evidence>
<dbReference type="GO" id="GO:0016989">
    <property type="term" value="F:sigma factor antagonist activity"/>
    <property type="evidence" value="ECO:0007669"/>
    <property type="project" value="TreeGrafter"/>
</dbReference>
<gene>
    <name evidence="4" type="ORF">GO493_16020</name>
</gene>
<dbReference type="EMBL" id="WRXN01000006">
    <property type="protein sequence ID" value="MVT09778.1"/>
    <property type="molecule type" value="Genomic_DNA"/>
</dbReference>
<keyword evidence="1" id="KW-0472">Membrane</keyword>
<sequence>MPDEYIRSLARKWQEGTATEEEIKLLLQWYGKEEEDGEDVVEDTEAKNRIRTNIWKIIQVRRSRKIVYLRMAAAAAAAVLFVTGGISYMYRSETIARPEKQQVEIYVPKTQRNKIQLPDGSVVWLNADSHLQYRINKREREVVLEGEGFFDVVQKADSPFIVKAGRYVTTVLGTSFNIKAYKGEATVAITVASGKIQVQDEHKRKTVLTSNRQITLAEQPVNDEVVVERTVKATAYNAWIEGTFETNNGSFEEIANTLGRRYNVTFYFEQESLKKCTFMASFDSTATLPRILGLLCRINNSTYRISEDNKEVYISGEGCHE</sequence>
<keyword evidence="1" id="KW-0812">Transmembrane</keyword>
<dbReference type="InterPro" id="IPR032508">
    <property type="entry name" value="FecR_C"/>
</dbReference>
<dbReference type="Gene3D" id="2.60.120.1440">
    <property type="match status" value="1"/>
</dbReference>
<name>A0A7K1U5Y7_9BACT</name>
<dbReference type="PIRSF" id="PIRSF018266">
    <property type="entry name" value="FecR"/>
    <property type="match status" value="1"/>
</dbReference>
<feature type="domain" description="Protein FecR C-terminal" evidence="3">
    <location>
        <begin position="247"/>
        <end position="309"/>
    </location>
</feature>
<keyword evidence="1" id="KW-1133">Transmembrane helix</keyword>
<evidence type="ECO:0000256" key="1">
    <source>
        <dbReference type="SAM" id="Phobius"/>
    </source>
</evidence>
<dbReference type="Proteomes" id="UP000461730">
    <property type="component" value="Unassembled WGS sequence"/>
</dbReference>
<protein>
    <submittedName>
        <fullName evidence="4">DUF4974 domain-containing protein</fullName>
    </submittedName>
</protein>
<dbReference type="InterPro" id="IPR012373">
    <property type="entry name" value="Ferrdict_sens_TM"/>
</dbReference>
<accession>A0A7K1U5Y7</accession>
<dbReference type="Pfam" id="PF04773">
    <property type="entry name" value="FecR"/>
    <property type="match status" value="1"/>
</dbReference>
<dbReference type="Gene3D" id="3.55.50.30">
    <property type="match status" value="1"/>
</dbReference>
<dbReference type="AlphaFoldDB" id="A0A7K1U5Y7"/>
<dbReference type="RefSeq" id="WP_157307217.1">
    <property type="nucleotide sequence ID" value="NZ_WRXN01000006.1"/>
</dbReference>
<dbReference type="PANTHER" id="PTHR30273">
    <property type="entry name" value="PERIPLASMIC SIGNAL SENSOR AND SIGMA FACTOR ACTIVATOR FECR-RELATED"/>
    <property type="match status" value="1"/>
</dbReference>
<proteinExistence type="predicted"/>
<keyword evidence="5" id="KW-1185">Reference proteome</keyword>
<comment type="caution">
    <text evidence="4">The sequence shown here is derived from an EMBL/GenBank/DDBJ whole genome shotgun (WGS) entry which is preliminary data.</text>
</comment>
<evidence type="ECO:0000313" key="5">
    <source>
        <dbReference type="Proteomes" id="UP000461730"/>
    </source>
</evidence>
<evidence type="ECO:0000259" key="2">
    <source>
        <dbReference type="Pfam" id="PF04773"/>
    </source>
</evidence>